<dbReference type="EMBL" id="PGCJ01000018">
    <property type="protein sequence ID" value="PLW56686.1"/>
    <property type="molecule type" value="Genomic_DNA"/>
</dbReference>
<evidence type="ECO:0000313" key="1">
    <source>
        <dbReference type="EMBL" id="PLW33301.1"/>
    </source>
</evidence>
<evidence type="ECO:0000313" key="4">
    <source>
        <dbReference type="Proteomes" id="UP000235392"/>
    </source>
</evidence>
<dbReference type="Proteomes" id="UP000235392">
    <property type="component" value="Unassembled WGS sequence"/>
</dbReference>
<evidence type="ECO:0000313" key="3">
    <source>
        <dbReference type="Proteomes" id="UP000235388"/>
    </source>
</evidence>
<organism evidence="2 3">
    <name type="scientific">Puccinia coronata f. sp. avenae</name>
    <dbReference type="NCBI Taxonomy" id="200324"/>
    <lineage>
        <taxon>Eukaryota</taxon>
        <taxon>Fungi</taxon>
        <taxon>Dikarya</taxon>
        <taxon>Basidiomycota</taxon>
        <taxon>Pucciniomycotina</taxon>
        <taxon>Pucciniomycetes</taxon>
        <taxon>Pucciniales</taxon>
        <taxon>Pucciniaceae</taxon>
        <taxon>Puccinia</taxon>
    </lineage>
</organism>
<evidence type="ECO:0000313" key="2">
    <source>
        <dbReference type="EMBL" id="PLW56686.1"/>
    </source>
</evidence>
<name>A0A2N5W359_9BASI</name>
<proteinExistence type="predicted"/>
<dbReference type="EMBL" id="PGCI01000223">
    <property type="protein sequence ID" value="PLW33301.1"/>
    <property type="molecule type" value="Genomic_DNA"/>
</dbReference>
<reference evidence="3 4" key="1">
    <citation type="submission" date="2017-11" db="EMBL/GenBank/DDBJ databases">
        <title>De novo assembly and phasing of dikaryotic genomes from two isolates of Puccinia coronata f. sp. avenae, the causal agent of oat crown rust.</title>
        <authorList>
            <person name="Miller M.E."/>
            <person name="Zhang Y."/>
            <person name="Omidvar V."/>
            <person name="Sperschneider J."/>
            <person name="Schwessinger B."/>
            <person name="Raley C."/>
            <person name="Palmer J.M."/>
            <person name="Garnica D."/>
            <person name="Upadhyaya N."/>
            <person name="Rathjen J."/>
            <person name="Taylor J.M."/>
            <person name="Park R.F."/>
            <person name="Dodds P.N."/>
            <person name="Hirsch C.D."/>
            <person name="Kianian S.F."/>
            <person name="Figueroa M."/>
        </authorList>
    </citation>
    <scope>NUCLEOTIDE SEQUENCE [LARGE SCALE GENOMIC DNA]</scope>
    <source>
        <strain evidence="2">12NC29</strain>
        <strain evidence="1">12SD80</strain>
    </source>
</reference>
<comment type="caution">
    <text evidence="2">The sequence shown here is derived from an EMBL/GenBank/DDBJ whole genome shotgun (WGS) entry which is preliminary data.</text>
</comment>
<keyword evidence="3" id="KW-1185">Reference proteome</keyword>
<dbReference type="OrthoDB" id="5844513at2759"/>
<dbReference type="Proteomes" id="UP000235388">
    <property type="component" value="Unassembled WGS sequence"/>
</dbReference>
<gene>
    <name evidence="2" type="ORF">PCANC_05101</name>
    <name evidence="1" type="ORF">PCASD_15547</name>
</gene>
<dbReference type="AlphaFoldDB" id="A0A2N5W359"/>
<dbReference type="STRING" id="200324.A0A2N5W359"/>
<sequence>MFFFIRQVGKVCKFLPQRWAQIALVSLNLTDYPLRPLDARLSSIHAHMSNNELILKQLNAPWQWLSRTFGIDLSGHGLGKAIIYLFRKTNPDRVAFWEVAWGNKAYWWQRGRGYWLKQEGQEDGRLCRQSYELSCAHLYRAKVTQDGGDR</sequence>
<accession>A0A2N5W359</accession>
<protein>
    <submittedName>
        <fullName evidence="2">Uncharacterized protein</fullName>
    </submittedName>
</protein>